<comment type="caution">
    <text evidence="4">The sequence shown here is derived from an EMBL/GenBank/DDBJ whole genome shotgun (WGS) entry which is preliminary data.</text>
</comment>
<dbReference type="EMBL" id="SPNV01000485">
    <property type="protein sequence ID" value="KAF5855177.1"/>
    <property type="molecule type" value="Genomic_DNA"/>
</dbReference>
<feature type="compositionally biased region" description="Polar residues" evidence="1">
    <location>
        <begin position="757"/>
        <end position="766"/>
    </location>
</feature>
<dbReference type="InterPro" id="IPR029063">
    <property type="entry name" value="SAM-dependent_MTases_sf"/>
</dbReference>
<evidence type="ECO:0000259" key="2">
    <source>
        <dbReference type="Pfam" id="PF08241"/>
    </source>
</evidence>
<organism evidence="4 5">
    <name type="scientific">Petromyces alliaceus</name>
    <name type="common">Aspergillus alliaceus</name>
    <dbReference type="NCBI Taxonomy" id="209559"/>
    <lineage>
        <taxon>Eukaryota</taxon>
        <taxon>Fungi</taxon>
        <taxon>Dikarya</taxon>
        <taxon>Ascomycota</taxon>
        <taxon>Pezizomycotina</taxon>
        <taxon>Eurotiomycetes</taxon>
        <taxon>Eurotiomycetidae</taxon>
        <taxon>Eurotiales</taxon>
        <taxon>Aspergillaceae</taxon>
        <taxon>Aspergillus</taxon>
        <taxon>Aspergillus subgen. Circumdati</taxon>
    </lineage>
</organism>
<evidence type="ECO:0000259" key="3">
    <source>
        <dbReference type="Pfam" id="PF09994"/>
    </source>
</evidence>
<feature type="region of interest" description="Disordered" evidence="1">
    <location>
        <begin position="747"/>
        <end position="766"/>
    </location>
</feature>
<dbReference type="Gene3D" id="3.40.50.150">
    <property type="entry name" value="Vaccinia Virus protein VP39"/>
    <property type="match status" value="1"/>
</dbReference>
<sequence>MPPNPIYTTSPPPKDHIHDIKATSPNRPIPPKPSYGIDSPLGLVSSNILAPFYLYASLKGKFDAWSALLSQIPPSTLSKRTLDLGPGRGIVLLKTASLKKQLHDRSAGPVEPAYGIDLFIRGDQSGNSPLATYDNAAALGVRDWVVLHTGDFGRLPFADGVFGLVTGSLSIHNANKEVRRDAVREAARVLVGGGELVIVDLAGIGIDSKDHKPWQQIVWYDSGVGTTSAGIMSTGIEGALGEGLEGNIIEAYNFCVLNWNPGDQVMCFGFSRGAYTARAIAGLISDIGICSKTDIGDFPELWKMYKKTKLGGRFYGSDAYYDYHDGKPADPQPEEQPWGEIVWESTPRGQWASTPESREVEVVGVLDTVGALGFPEVLGYRVPSWLTWTDKPEWHNVGLSPNINNAFQALALDEHRRAFTPTIFYVPTIAPASDTEIKEQKEVLRKAYREWSELVTSHRPAVEDLRRVAKVRNEAARKLLEMEDSKTTPPNLVQVWFPGFHIHIGGGSKETLKNQGNMEEMSNIAFSWMLDQIKEYISINDDTLRSEQWIRQDRLGRFNNVLKWHNECVERRKAESWGEWLKRNGQWAVSSIRHPLTQAYREERSYGWGTGDLPDSFGVAYVANGSKTRTPGRYALGKDDKKLGETFEYIHPTVGFRVDQTAKHSDTRKHYRPIWLTGDRYDRRPKKSGKGYEYWFKYNGTSSYEVLPEWPIAAHVKSYERLAIQGPAAFEYVDRLDKDLDNGFITPRGRQDHLRGQTASEWTAGV</sequence>
<gene>
    <name evidence="4" type="ORF">ETB97_009754</name>
</gene>
<accession>A0A8H5ZTS7</accession>
<dbReference type="Proteomes" id="UP000541154">
    <property type="component" value="Unassembled WGS sequence"/>
</dbReference>
<proteinExistence type="predicted"/>
<dbReference type="SUPFAM" id="SSF53335">
    <property type="entry name" value="S-adenosyl-L-methionine-dependent methyltransferases"/>
    <property type="match status" value="1"/>
</dbReference>
<dbReference type="Pfam" id="PF08241">
    <property type="entry name" value="Methyltransf_11"/>
    <property type="match status" value="1"/>
</dbReference>
<dbReference type="PANTHER" id="PTHR33840">
    <property type="match status" value="1"/>
</dbReference>
<protein>
    <recommendedName>
        <fullName evidence="6">DUF2235 domain-containing protein</fullName>
    </recommendedName>
</protein>
<evidence type="ECO:0000256" key="1">
    <source>
        <dbReference type="SAM" id="MobiDB-lite"/>
    </source>
</evidence>
<evidence type="ECO:0000313" key="4">
    <source>
        <dbReference type="EMBL" id="KAF5855177.1"/>
    </source>
</evidence>
<dbReference type="AlphaFoldDB" id="A0A8H5ZTS7"/>
<dbReference type="Pfam" id="PF09994">
    <property type="entry name" value="T6SS_Tle1-like_cat"/>
    <property type="match status" value="1"/>
</dbReference>
<dbReference type="InterPro" id="IPR013216">
    <property type="entry name" value="Methyltransf_11"/>
</dbReference>
<feature type="domain" description="Methyltransferase type 11" evidence="2">
    <location>
        <begin position="142"/>
        <end position="198"/>
    </location>
</feature>
<dbReference type="PANTHER" id="PTHR33840:SF16">
    <property type="entry name" value="DUF2235 DOMAIN-CONTAINING PROTEIN"/>
    <property type="match status" value="1"/>
</dbReference>
<feature type="region of interest" description="Disordered" evidence="1">
    <location>
        <begin position="1"/>
        <end position="33"/>
    </location>
</feature>
<name>A0A8H5ZTS7_PETAA</name>
<dbReference type="InterPro" id="IPR018712">
    <property type="entry name" value="Tle1-like_cat"/>
</dbReference>
<feature type="domain" description="T6SS Phospholipase effector Tle1-like catalytic" evidence="3">
    <location>
        <begin position="207"/>
        <end position="532"/>
    </location>
</feature>
<evidence type="ECO:0000313" key="5">
    <source>
        <dbReference type="Proteomes" id="UP000541154"/>
    </source>
</evidence>
<dbReference type="CDD" id="cd02440">
    <property type="entry name" value="AdoMet_MTases"/>
    <property type="match status" value="1"/>
</dbReference>
<keyword evidence="5" id="KW-1185">Reference proteome</keyword>
<dbReference type="GO" id="GO:0008757">
    <property type="term" value="F:S-adenosylmethionine-dependent methyltransferase activity"/>
    <property type="evidence" value="ECO:0007669"/>
    <property type="project" value="InterPro"/>
</dbReference>
<evidence type="ECO:0008006" key="6">
    <source>
        <dbReference type="Google" id="ProtNLM"/>
    </source>
</evidence>
<reference evidence="4 5" key="1">
    <citation type="submission" date="2019-04" db="EMBL/GenBank/DDBJ databases">
        <title>Aspergillus burnettii sp. nov., novel species from soil in southeast Queensland.</title>
        <authorList>
            <person name="Gilchrist C.L.M."/>
            <person name="Pitt J.I."/>
            <person name="Lange L."/>
            <person name="Lacey H.J."/>
            <person name="Vuong D."/>
            <person name="Midgley D.J."/>
            <person name="Greenfield P."/>
            <person name="Bradbury M."/>
            <person name="Lacey E."/>
            <person name="Busk P.K."/>
            <person name="Pilgaard B."/>
            <person name="Chooi Y.H."/>
            <person name="Piggott A.M."/>
        </authorList>
    </citation>
    <scope>NUCLEOTIDE SEQUENCE [LARGE SCALE GENOMIC DNA]</scope>
    <source>
        <strain evidence="4 5">FRR 5400</strain>
    </source>
</reference>